<proteinExistence type="predicted"/>
<feature type="region of interest" description="Disordered" evidence="1">
    <location>
        <begin position="1"/>
        <end position="21"/>
    </location>
</feature>
<dbReference type="AlphaFoldDB" id="X1J7D8"/>
<evidence type="ECO:0000313" key="2">
    <source>
        <dbReference type="EMBL" id="GAH89882.1"/>
    </source>
</evidence>
<sequence>MPVVKHREGKKVPPGGNPGSQEDYCRLFGGRIENLELKIALLDQDVTVLKAEIKFIADILRKEQSK</sequence>
<evidence type="ECO:0000256" key="1">
    <source>
        <dbReference type="SAM" id="MobiDB-lite"/>
    </source>
</evidence>
<organism evidence="2">
    <name type="scientific">marine sediment metagenome</name>
    <dbReference type="NCBI Taxonomy" id="412755"/>
    <lineage>
        <taxon>unclassified sequences</taxon>
        <taxon>metagenomes</taxon>
        <taxon>ecological metagenomes</taxon>
    </lineage>
</organism>
<accession>X1J7D8</accession>
<name>X1J7D8_9ZZZZ</name>
<reference evidence="2" key="1">
    <citation type="journal article" date="2014" name="Front. Microbiol.">
        <title>High frequency of phylogenetically diverse reductive dehalogenase-homologous genes in deep subseafloor sedimentary metagenomes.</title>
        <authorList>
            <person name="Kawai M."/>
            <person name="Futagami T."/>
            <person name="Toyoda A."/>
            <person name="Takaki Y."/>
            <person name="Nishi S."/>
            <person name="Hori S."/>
            <person name="Arai W."/>
            <person name="Tsubouchi T."/>
            <person name="Morono Y."/>
            <person name="Uchiyama I."/>
            <person name="Ito T."/>
            <person name="Fujiyama A."/>
            <person name="Inagaki F."/>
            <person name="Takami H."/>
        </authorList>
    </citation>
    <scope>NUCLEOTIDE SEQUENCE</scope>
    <source>
        <strain evidence="2">Expedition CK06-06</strain>
    </source>
</reference>
<gene>
    <name evidence="2" type="ORF">S06H3_05575</name>
</gene>
<protein>
    <submittedName>
        <fullName evidence="2">Uncharacterized protein</fullName>
    </submittedName>
</protein>
<dbReference type="EMBL" id="BARV01002081">
    <property type="protein sequence ID" value="GAH89882.1"/>
    <property type="molecule type" value="Genomic_DNA"/>
</dbReference>
<comment type="caution">
    <text evidence="2">The sequence shown here is derived from an EMBL/GenBank/DDBJ whole genome shotgun (WGS) entry which is preliminary data.</text>
</comment>